<reference evidence="1 2" key="1">
    <citation type="submission" date="2023-11" db="EMBL/GenBank/DDBJ databases">
        <title>Lentzea sokolovensis, sp. nov., Lentzea kristufkii, sp. nov., and Lentzea miocenensis, sp. nov., rare actinobacteria from Sokolov Coal Basin, Miocene lacustrine sediment, Czech Republic.</title>
        <authorList>
            <person name="Lara A."/>
            <person name="Kotroba L."/>
            <person name="Nouioui I."/>
            <person name="Neumann-Schaal M."/>
            <person name="Mast Y."/>
            <person name="Chronakova A."/>
        </authorList>
    </citation>
    <scope>NUCLEOTIDE SEQUENCE [LARGE SCALE GENOMIC DNA]</scope>
    <source>
        <strain evidence="1 2">BCCO 10_0798</strain>
    </source>
</reference>
<sequence>MTELLCRAVALVPADVRSDSGASAADVREYLDQDEWEFALDLLGDFGGIAWQTSEYWKLLAAAAQELYLPSRWFHWREAETRQGLIRADLRLVPSTRNPIPAQGVLRPLWHVGDGHRVAALWIESKPELEPGGRAMVRLLALSPEGWQHLVPGDVITMHEGQPVAGVATVIEYAGVGETRQRDR</sequence>
<reference evidence="1 2" key="2">
    <citation type="submission" date="2023-11" db="EMBL/GenBank/DDBJ databases">
        <authorList>
            <person name="Lara A.C."/>
            <person name="Chronakova A."/>
        </authorList>
    </citation>
    <scope>NUCLEOTIDE SEQUENCE [LARGE SCALE GENOMIC DNA]</scope>
    <source>
        <strain evidence="1 2">BCCO 10_0798</strain>
    </source>
</reference>
<dbReference type="RefSeq" id="WP_319985267.1">
    <property type="nucleotide sequence ID" value="NZ_JAXAVV010000008.1"/>
</dbReference>
<gene>
    <name evidence="1" type="ORF">SK571_18240</name>
</gene>
<protein>
    <submittedName>
        <fullName evidence="1">Uncharacterized protein</fullName>
    </submittedName>
</protein>
<keyword evidence="2" id="KW-1185">Reference proteome</keyword>
<comment type="caution">
    <text evidence="1">The sequence shown here is derived from an EMBL/GenBank/DDBJ whole genome shotgun (WGS) entry which is preliminary data.</text>
</comment>
<evidence type="ECO:0000313" key="2">
    <source>
        <dbReference type="Proteomes" id="UP001271792"/>
    </source>
</evidence>
<dbReference type="EMBL" id="JAXAVV010000008">
    <property type="protein sequence ID" value="MDX8051332.1"/>
    <property type="molecule type" value="Genomic_DNA"/>
</dbReference>
<dbReference type="Proteomes" id="UP001271792">
    <property type="component" value="Unassembled WGS sequence"/>
</dbReference>
<evidence type="ECO:0000313" key="1">
    <source>
        <dbReference type="EMBL" id="MDX8051332.1"/>
    </source>
</evidence>
<organism evidence="1 2">
    <name type="scientific">Lentzea kristufekii</name>
    <dbReference type="NCBI Taxonomy" id="3095430"/>
    <lineage>
        <taxon>Bacteria</taxon>
        <taxon>Bacillati</taxon>
        <taxon>Actinomycetota</taxon>
        <taxon>Actinomycetes</taxon>
        <taxon>Pseudonocardiales</taxon>
        <taxon>Pseudonocardiaceae</taxon>
        <taxon>Lentzea</taxon>
    </lineage>
</organism>
<name>A0ABU4TSY8_9PSEU</name>
<proteinExistence type="predicted"/>
<accession>A0ABU4TSY8</accession>